<feature type="region of interest" description="Disordered" evidence="3">
    <location>
        <begin position="956"/>
        <end position="1066"/>
    </location>
</feature>
<accession>A0A8B7Z7U7</accession>
<feature type="compositionally biased region" description="Polar residues" evidence="3">
    <location>
        <begin position="1041"/>
        <end position="1056"/>
    </location>
</feature>
<dbReference type="InterPro" id="IPR017939">
    <property type="entry name" value="G-Glutamylcylcotransferase"/>
</dbReference>
<feature type="compositionally biased region" description="Gly residues" evidence="3">
    <location>
        <begin position="1014"/>
        <end position="1038"/>
    </location>
</feature>
<feature type="compositionally biased region" description="Basic and acidic residues" evidence="3">
    <location>
        <begin position="819"/>
        <end position="831"/>
    </location>
</feature>
<proteinExistence type="predicted"/>
<feature type="compositionally biased region" description="Basic and acidic residues" evidence="3">
    <location>
        <begin position="746"/>
        <end position="757"/>
    </location>
</feature>
<organism evidence="5 6">
    <name type="scientific">Acanthaster planci</name>
    <name type="common">Crown-of-thorns starfish</name>
    <dbReference type="NCBI Taxonomy" id="133434"/>
    <lineage>
        <taxon>Eukaryota</taxon>
        <taxon>Metazoa</taxon>
        <taxon>Echinodermata</taxon>
        <taxon>Eleutherozoa</taxon>
        <taxon>Asterozoa</taxon>
        <taxon>Asteroidea</taxon>
        <taxon>Valvatacea</taxon>
        <taxon>Valvatida</taxon>
        <taxon>Acanthasteridae</taxon>
        <taxon>Acanthaster</taxon>
    </lineage>
</organism>
<dbReference type="RefSeq" id="XP_022101027.1">
    <property type="nucleotide sequence ID" value="XM_022245335.1"/>
</dbReference>
<feature type="region of interest" description="Disordered" evidence="3">
    <location>
        <begin position="77"/>
        <end position="98"/>
    </location>
</feature>
<feature type="compositionally biased region" description="Polar residues" evidence="3">
    <location>
        <begin position="534"/>
        <end position="547"/>
    </location>
</feature>
<feature type="compositionally biased region" description="Polar residues" evidence="3">
    <location>
        <begin position="920"/>
        <end position="930"/>
    </location>
</feature>
<feature type="region of interest" description="Disordered" evidence="3">
    <location>
        <begin position="419"/>
        <end position="480"/>
    </location>
</feature>
<dbReference type="InterPro" id="IPR036568">
    <property type="entry name" value="GGCT-like_sf"/>
</dbReference>
<feature type="compositionally biased region" description="Polar residues" evidence="3">
    <location>
        <begin position="898"/>
        <end position="909"/>
    </location>
</feature>
<feature type="domain" description="Gamma-glutamylcyclotransferase AIG2-like" evidence="4">
    <location>
        <begin position="1394"/>
        <end position="1515"/>
    </location>
</feature>
<feature type="region of interest" description="Disordered" evidence="3">
    <location>
        <begin position="1305"/>
        <end position="1335"/>
    </location>
</feature>
<evidence type="ECO:0000259" key="4">
    <source>
        <dbReference type="Pfam" id="PF06094"/>
    </source>
</evidence>
<evidence type="ECO:0000313" key="5">
    <source>
        <dbReference type="Proteomes" id="UP000694845"/>
    </source>
</evidence>
<reference evidence="6" key="1">
    <citation type="submission" date="2025-08" db="UniProtKB">
        <authorList>
            <consortium name="RefSeq"/>
        </authorList>
    </citation>
    <scope>IDENTIFICATION</scope>
</reference>
<feature type="region of interest" description="Disordered" evidence="3">
    <location>
        <begin position="608"/>
        <end position="757"/>
    </location>
</feature>
<protein>
    <recommendedName>
        <fullName evidence="1">gamma-glutamylcyclotransferase</fullName>
        <ecNumber evidence="1">4.3.2.9</ecNumber>
    </recommendedName>
</protein>
<keyword evidence="5" id="KW-1185">Reference proteome</keyword>
<dbReference type="OrthoDB" id="2017317at2759"/>
<feature type="compositionally biased region" description="Basic and acidic residues" evidence="3">
    <location>
        <begin position="718"/>
        <end position="736"/>
    </location>
</feature>
<dbReference type="OMA" id="VSQPFKH"/>
<feature type="region of interest" description="Disordered" evidence="3">
    <location>
        <begin position="498"/>
        <end position="579"/>
    </location>
</feature>
<feature type="region of interest" description="Disordered" evidence="3">
    <location>
        <begin position="898"/>
        <end position="931"/>
    </location>
</feature>
<dbReference type="InterPro" id="IPR013024">
    <property type="entry name" value="GGCT-like"/>
</dbReference>
<feature type="region of interest" description="Disordered" evidence="3">
    <location>
        <begin position="130"/>
        <end position="245"/>
    </location>
</feature>
<evidence type="ECO:0000256" key="3">
    <source>
        <dbReference type="SAM" id="MobiDB-lite"/>
    </source>
</evidence>
<feature type="compositionally biased region" description="Basic and acidic residues" evidence="3">
    <location>
        <begin position="956"/>
        <end position="991"/>
    </location>
</feature>
<keyword evidence="2" id="KW-0456">Lyase</keyword>
<dbReference type="CDD" id="cd06661">
    <property type="entry name" value="GGCT_like"/>
    <property type="match status" value="1"/>
</dbReference>
<feature type="region of interest" description="Disordered" evidence="3">
    <location>
        <begin position="374"/>
        <end position="396"/>
    </location>
</feature>
<feature type="region of interest" description="Disordered" evidence="3">
    <location>
        <begin position="29"/>
        <end position="61"/>
    </location>
</feature>
<feature type="compositionally biased region" description="Basic and acidic residues" evidence="3">
    <location>
        <begin position="561"/>
        <end position="579"/>
    </location>
</feature>
<dbReference type="EC" id="4.3.2.9" evidence="1"/>
<feature type="compositionally biased region" description="Polar residues" evidence="3">
    <location>
        <begin position="236"/>
        <end position="245"/>
    </location>
</feature>
<evidence type="ECO:0000256" key="1">
    <source>
        <dbReference type="ARBA" id="ARBA00012346"/>
    </source>
</evidence>
<feature type="compositionally biased region" description="Polar residues" evidence="3">
    <location>
        <begin position="1323"/>
        <end position="1334"/>
    </location>
</feature>
<feature type="region of interest" description="Disordered" evidence="3">
    <location>
        <begin position="802"/>
        <end position="881"/>
    </location>
</feature>
<evidence type="ECO:0000313" key="6">
    <source>
        <dbReference type="RefSeq" id="XP_022101027.1"/>
    </source>
</evidence>
<feature type="compositionally biased region" description="Basic and acidic residues" evidence="3">
    <location>
        <begin position="438"/>
        <end position="453"/>
    </location>
</feature>
<evidence type="ECO:0000256" key="2">
    <source>
        <dbReference type="ARBA" id="ARBA00023239"/>
    </source>
</evidence>
<dbReference type="Gene3D" id="3.10.490.10">
    <property type="entry name" value="Gamma-glutamyl cyclotransferase-like"/>
    <property type="match status" value="1"/>
</dbReference>
<name>A0A8B7Z7U7_ACAPL</name>
<feature type="compositionally biased region" description="Basic and acidic residues" evidence="3">
    <location>
        <begin position="44"/>
        <end position="58"/>
    </location>
</feature>
<dbReference type="SUPFAM" id="SSF110857">
    <property type="entry name" value="Gamma-glutamyl cyclotransferase-like"/>
    <property type="match status" value="1"/>
</dbReference>
<dbReference type="KEGG" id="aplc:110984804"/>
<sequence length="1553" mass="169034">MQAVMSIEEVTNVIPSTITWREPVEVSQVRGVDAGTSRAAVDSPRGRESPAHSGHLSDGDTPALAKLASRTRFYSGSSQGHGYGGLASSSSSPNLTLRDHDQANTFTETTQIIGIQAKLQEKPFSGGCVSESVMMPSVTDGVSPGSPQVSRQTIRSRARPRRPDEPAPFLSVDNLPVDKVIVEGKPHSKSRLPSDSPRKPTTAGKKRPDPLLNGTGRKTRSPPQSAFTSPVPRSPSRGQSRGTPSATSYNYNSFFTHKSSAFLAGPPDLWSMGNKYWPQHGTPNDRQKLAPLPQSVAAEALAPKPNVHVSQPFKHDVNAEVPLDRPVSPSQDLKERSIYALREVTRGLNRQQSPPQSRRGGRLLKGRLKPLHTFKLSGPTIDNCKGIQPEEMDHGPSESRMLQRKRELLSMLPADIFQPRPMTGESVHRTSIVSQLSTDRDKHLEDELGKTEEGTEDETCKLSQVLSGVRKPPNSLASLSGDNVSYLQDALTSHMEIPGVPYNRDAASEHQHEDKESQDDQSRVPQISEAYATSYESGSKIDLSSQQVEEEVTASGDAPASEDKIPEEKVEDEKESAVKDEVKATMSDYMNEGGAARVLSDMVQRVTNSAKKSTVEEDNALDQKYDTYFADTETRSDTPTSRTGSSTLMRRQSSMDDIEIDQASFELTDMVSEDGLGEDGSVKQAGKESNVERGSLSSLSKAKEPNEENSVTNDDTECQSREYETPTNEDFQKDISVHTNTSDNSSTDKSKEESVKDHGITASTLYKYIDSGLVENVQNSTSNSSINVDQDLTSAGDSAAELTLGETNDDGQTVNVNDKGLERNKEGKPTDTEIGSSSAKDDVKPLTIESGIQPQENGNVDPLAEQPREVGENTSNIPVAKGDFVAADPEASVDTITTIQLDGNGQKSEITSKEGPDLTVEQNQDTTGHSADTVLNDIDQESEEVNIAEVVDIADESKVITHSHECNGDRTELPDGECEKPAEEDSSKEETQGNESSGCHGNSFKKDDEDQDGNQGGQGGGGARSGGGSGSACGGGDGSDTNGVSDTGNSQGNPPSGTGTGGTQHRLNEITHTHNPAEEDCLTMQRDSYLYLESDSFQPRQDDTVSDDYEDDIPEVDEPVLFCGICGLDEDMCLCPCSTFNEKLGSLGHKQTIKSTSAVIDNNPLTSGAPQRSYSAAEGLQSTRGIKEIMYSWSQEAEIEEKSIQRHLILEYQAMIEKPGQKGFLSEALTSPRFGQGNLMLLQGTKMKCGSRQESAKRKPQAFLSEFEFRNDMSRLCNGVSEQSEQLECSMVSNDMMVDSGCWSEMQRKASPQSEESSKKQTEIMSTNGESSDCGSAYEVNLDQSRLEAETLEVVAKPLSKPRYPRDTHFPAARAPAPLCFKINAKPPSGFLYYFAYGADMNKSRMSSYIGREADHRLWGILFGFQLTFNKRGADLEAGGFPNIAFSPDSSVEGCVYLITPSELQKLDGHIGCPKFYTKAVFPVWMMNCAEPDELGVAQYCIPALMYVAQDKWTLNQEEKEQVESDYSVGQCLKGSELLTPSYVQHIASLRVH</sequence>
<dbReference type="GO" id="GO:0003839">
    <property type="term" value="F:gamma-glutamylcyclotransferase activity"/>
    <property type="evidence" value="ECO:0007669"/>
    <property type="project" value="UniProtKB-EC"/>
</dbReference>
<feature type="compositionally biased region" description="Basic and acidic residues" evidence="3">
    <location>
        <begin position="506"/>
        <end position="522"/>
    </location>
</feature>
<dbReference type="GeneID" id="110984804"/>
<gene>
    <name evidence="6" type="primary">LOC110984804</name>
</gene>
<feature type="compositionally biased region" description="Polar residues" evidence="3">
    <location>
        <begin position="637"/>
        <end position="652"/>
    </location>
</feature>
<dbReference type="InterPro" id="IPR009288">
    <property type="entry name" value="AIG2-like_dom"/>
</dbReference>
<dbReference type="Proteomes" id="UP000694845">
    <property type="component" value="Unplaced"/>
</dbReference>
<dbReference type="PANTHER" id="PTHR12935">
    <property type="entry name" value="GAMMA-GLUTAMYLCYCLOTRANSFERASE"/>
    <property type="match status" value="1"/>
</dbReference>
<dbReference type="PANTHER" id="PTHR12935:SF0">
    <property type="entry name" value="GAMMA-GLUTAMYLCYCLOTRANSFERASE"/>
    <property type="match status" value="1"/>
</dbReference>
<dbReference type="Pfam" id="PF06094">
    <property type="entry name" value="GGACT"/>
    <property type="match status" value="1"/>
</dbReference>